<reference evidence="3 4" key="1">
    <citation type="journal article" date="2020" name="J. Phycol.">
        <title>Comparative genome analysis reveals Cyanidiococcus gen. nov., a new extremophilic red algal genus sister to Cyanidioschyzon (Cyanidioschyzonaceae, Rhodophyta).</title>
        <authorList>
            <person name="Liu S.-L."/>
            <person name="Chiang Y.-R."/>
            <person name="Yoon H.S."/>
            <person name="Fu H.-Y."/>
        </authorList>
    </citation>
    <scope>NUCLEOTIDE SEQUENCE [LARGE SCALE GENOMIC DNA]</scope>
    <source>
        <strain evidence="3 4">THAL066</strain>
    </source>
</reference>
<dbReference type="Pfam" id="PF00248">
    <property type="entry name" value="Aldo_ket_red"/>
    <property type="match status" value="1"/>
</dbReference>
<accession>A0A7J7ISC7</accession>
<gene>
    <name evidence="3" type="ORF">F1559_003612</name>
</gene>
<dbReference type="Gene3D" id="3.20.20.100">
    <property type="entry name" value="NADP-dependent oxidoreductase domain"/>
    <property type="match status" value="1"/>
</dbReference>
<dbReference type="InterPro" id="IPR050523">
    <property type="entry name" value="AKR_Detox_Biosynth"/>
</dbReference>
<evidence type="ECO:0000256" key="1">
    <source>
        <dbReference type="ARBA" id="ARBA00023002"/>
    </source>
</evidence>
<dbReference type="SUPFAM" id="SSF51430">
    <property type="entry name" value="NAD(P)-linked oxidoreductase"/>
    <property type="match status" value="1"/>
</dbReference>
<sequence length="440" mass="49151">MFALTLQRSTQAISLRKRTGYWSRSNAREPRPDIGVSCRRERRSETLFSMSSQKLSAPEVAVAGQNVSTHGLVPFVGGYRQLGNSDLRVTTCTLGTMTWGEQNSEQEAHAQLDYAFREAGINIIDCAENYPVPLRAETQGRTETYIGNWFRKNPGIRERIYVATKICGPGRDISWIRGGPKLDYNSIIEACHGSLARLQTEYIDLYQIHWPARPVPLFGGHAYPGPMSAAERERAIHAIEEQLRAMDALVRQGKVRCIGLSNETPVGIMEFTRIAAQLGLPRVVSIQNSYSLLHRQFEGAHAEASAFCDVSLLAYSPLAGGALSGKYLPSSDPTGRQKARFTLFKQYMSRFQTPICMQAVEKYSKIAREYNKTPSQLAISFARSRWFVASTIIGATSMEQLRENIAAFDPSQDSGRWESSIEDEINQVYLNGYRDVSLGV</sequence>
<keyword evidence="1" id="KW-0560">Oxidoreductase</keyword>
<evidence type="ECO:0000313" key="3">
    <source>
        <dbReference type="EMBL" id="KAF6005261.1"/>
    </source>
</evidence>
<dbReference type="OrthoDB" id="2310150at2759"/>
<dbReference type="GO" id="GO:0016491">
    <property type="term" value="F:oxidoreductase activity"/>
    <property type="evidence" value="ECO:0007669"/>
    <property type="project" value="UniProtKB-KW"/>
</dbReference>
<dbReference type="Proteomes" id="UP000530660">
    <property type="component" value="Unassembled WGS sequence"/>
</dbReference>
<dbReference type="EMBL" id="VWRR01000001">
    <property type="protein sequence ID" value="KAF6005261.1"/>
    <property type="molecule type" value="Genomic_DNA"/>
</dbReference>
<proteinExistence type="predicted"/>
<protein>
    <recommendedName>
        <fullName evidence="2">NADP-dependent oxidoreductase domain-containing protein</fullName>
    </recommendedName>
</protein>
<dbReference type="PANTHER" id="PTHR43364">
    <property type="entry name" value="NADH-SPECIFIC METHYLGLYOXAL REDUCTASE-RELATED"/>
    <property type="match status" value="1"/>
</dbReference>
<comment type="caution">
    <text evidence="3">The sequence shown here is derived from an EMBL/GenBank/DDBJ whole genome shotgun (WGS) entry which is preliminary data.</text>
</comment>
<evidence type="ECO:0000259" key="2">
    <source>
        <dbReference type="Pfam" id="PF00248"/>
    </source>
</evidence>
<organism evidence="3 4">
    <name type="scientific">Cyanidiococcus yangmingshanensis</name>
    <dbReference type="NCBI Taxonomy" id="2690220"/>
    <lineage>
        <taxon>Eukaryota</taxon>
        <taxon>Rhodophyta</taxon>
        <taxon>Bangiophyceae</taxon>
        <taxon>Cyanidiales</taxon>
        <taxon>Cyanidiaceae</taxon>
        <taxon>Cyanidiococcus</taxon>
    </lineage>
</organism>
<dbReference type="InterPro" id="IPR036812">
    <property type="entry name" value="NAD(P)_OxRdtase_dom_sf"/>
</dbReference>
<dbReference type="PRINTS" id="PR00069">
    <property type="entry name" value="ALDKETRDTASE"/>
</dbReference>
<dbReference type="CDD" id="cd19094">
    <property type="entry name" value="AKR_Tas-like"/>
    <property type="match status" value="1"/>
</dbReference>
<dbReference type="InterPro" id="IPR020471">
    <property type="entry name" value="AKR"/>
</dbReference>
<keyword evidence="4" id="KW-1185">Reference proteome</keyword>
<evidence type="ECO:0000313" key="4">
    <source>
        <dbReference type="Proteomes" id="UP000530660"/>
    </source>
</evidence>
<name>A0A7J7ISC7_9RHOD</name>
<feature type="domain" description="NADP-dependent oxidoreductase" evidence="2">
    <location>
        <begin position="94"/>
        <end position="409"/>
    </location>
</feature>
<dbReference type="InterPro" id="IPR023210">
    <property type="entry name" value="NADP_OxRdtase_dom"/>
</dbReference>
<dbReference type="AlphaFoldDB" id="A0A7J7ISC7"/>
<dbReference type="PANTHER" id="PTHR43364:SF4">
    <property type="entry name" value="NAD(P)-LINKED OXIDOREDUCTASE SUPERFAMILY PROTEIN"/>
    <property type="match status" value="1"/>
</dbReference>